<dbReference type="Proteomes" id="UP000717328">
    <property type="component" value="Unassembled WGS sequence"/>
</dbReference>
<feature type="region of interest" description="Disordered" evidence="2">
    <location>
        <begin position="88"/>
        <end position="160"/>
    </location>
</feature>
<feature type="signal peptide" evidence="3">
    <location>
        <begin position="1"/>
        <end position="19"/>
    </location>
</feature>
<feature type="compositionally biased region" description="Pro residues" evidence="2">
    <location>
        <begin position="431"/>
        <end position="466"/>
    </location>
</feature>
<keyword evidence="1" id="KW-0175">Coiled coil</keyword>
<evidence type="ECO:0000313" key="4">
    <source>
        <dbReference type="EMBL" id="KAG5651004.1"/>
    </source>
</evidence>
<name>A0A9P7GJR3_9AGAR</name>
<reference evidence="4" key="2">
    <citation type="submission" date="2021-10" db="EMBL/GenBank/DDBJ databases">
        <title>Phylogenomics reveals ancestral predisposition of the termite-cultivated fungus Termitomyces towards a domesticated lifestyle.</title>
        <authorList>
            <person name="Auxier B."/>
            <person name="Grum-Grzhimaylo A."/>
            <person name="Cardenas M.E."/>
            <person name="Lodge J.D."/>
            <person name="Laessoe T."/>
            <person name="Pedersen O."/>
            <person name="Smith M.E."/>
            <person name="Kuyper T.W."/>
            <person name="Franco-Molano E.A."/>
            <person name="Baroni T.J."/>
            <person name="Aanen D.K."/>
        </authorList>
    </citation>
    <scope>NUCLEOTIDE SEQUENCE</scope>
    <source>
        <strain evidence="4">D49</strain>
    </source>
</reference>
<feature type="region of interest" description="Disordered" evidence="2">
    <location>
        <begin position="704"/>
        <end position="752"/>
    </location>
</feature>
<evidence type="ECO:0000256" key="3">
    <source>
        <dbReference type="SAM" id="SignalP"/>
    </source>
</evidence>
<evidence type="ECO:0000256" key="1">
    <source>
        <dbReference type="SAM" id="Coils"/>
    </source>
</evidence>
<evidence type="ECO:0000313" key="5">
    <source>
        <dbReference type="Proteomes" id="UP000717328"/>
    </source>
</evidence>
<feature type="compositionally biased region" description="Polar residues" evidence="2">
    <location>
        <begin position="621"/>
        <end position="639"/>
    </location>
</feature>
<dbReference type="OrthoDB" id="3008370at2759"/>
<feature type="compositionally biased region" description="Polar residues" evidence="2">
    <location>
        <begin position="472"/>
        <end position="488"/>
    </location>
</feature>
<sequence length="752" mass="84472">MIFMFVVWLLVMRLRSSVSSGSGPSNDPPLPRVWYGDLVDTNTVDLFKDEYIEEEEDKADDKLRERRINGKKGILSFKYQRSLLHNNGGPIKAGSRTYSAHRSFDPNVNDVNHPHFMDNWPPESSGSDSPPQDAPLRQPRSSQTSSKTSSRVGVSRRSYDEDPRELKLQLLATKKLLKIQEDRTEEVEREILQLATHLKRINDARLAALQEAAKANEELKYVPFSRSLVARLTLFPRLYKIQLEYAQKEIYRAQDVLNDVDKQRHEAENDAARARSVARKLNQEIMIHAAREEGRKLGMQEGLQRGRSLGFQEALADYRDDQEDYYEENDAASFDDARYRQRSLYLGSRGDPRQPTRSSPSHPQQPRPPPAEPSPPPPPPEPIPRHPEGFEPISERPRSFRNTPSPIPYTRISIPPDGYIPQVGADNFIRIPPPHELSRPPPTPERRPSPPLPPPPPQDEPIPVPRHPQRNLGHQRTSSHGSTSTAMSQLDLVNMPGQPSPLSVIQEVQSSAYSTPNPLMEGRELRNKPSWSQENKHPNQLRVSIGVPQQVPMLLGPFVLSLCKKIEVKGSPPLAVHHQLLSNHQPNSNETPLHAPGSQGPSPPPLSVRLQPSSRPPSRGQEGQATGSAYSPRSNQTTIPVLVPMPGSYQAPYTPQSVSGHRMPSGSVRRDIDDDDASVISLSTPPPEVQARRQERLLSMDALMTPPLQEHRRQETGWESALRDAGSPVPIPFDNQPARRTRPLSRNTNRTM</sequence>
<feature type="coiled-coil region" evidence="1">
    <location>
        <begin position="257"/>
        <end position="284"/>
    </location>
</feature>
<feature type="region of interest" description="Disordered" evidence="2">
    <location>
        <begin position="583"/>
        <end position="667"/>
    </location>
</feature>
<protein>
    <submittedName>
        <fullName evidence="4">Uncharacterized protein</fullName>
    </submittedName>
</protein>
<feature type="compositionally biased region" description="Low complexity" evidence="2">
    <location>
        <begin position="141"/>
        <end position="150"/>
    </location>
</feature>
<feature type="compositionally biased region" description="Low complexity" evidence="2">
    <location>
        <begin position="353"/>
        <end position="362"/>
    </location>
</feature>
<feature type="chain" id="PRO_5040220132" evidence="3">
    <location>
        <begin position="20"/>
        <end position="752"/>
    </location>
</feature>
<proteinExistence type="predicted"/>
<accession>A0A9P7GJR3</accession>
<comment type="caution">
    <text evidence="4">The sequence shown here is derived from an EMBL/GenBank/DDBJ whole genome shotgun (WGS) entry which is preliminary data.</text>
</comment>
<organism evidence="4 5">
    <name type="scientific">Sphagnurus paluster</name>
    <dbReference type="NCBI Taxonomy" id="117069"/>
    <lineage>
        <taxon>Eukaryota</taxon>
        <taxon>Fungi</taxon>
        <taxon>Dikarya</taxon>
        <taxon>Basidiomycota</taxon>
        <taxon>Agaricomycotina</taxon>
        <taxon>Agaricomycetes</taxon>
        <taxon>Agaricomycetidae</taxon>
        <taxon>Agaricales</taxon>
        <taxon>Tricholomatineae</taxon>
        <taxon>Lyophyllaceae</taxon>
        <taxon>Sphagnurus</taxon>
    </lineage>
</organism>
<dbReference type="AlphaFoldDB" id="A0A9P7GJR3"/>
<evidence type="ECO:0000256" key="2">
    <source>
        <dbReference type="SAM" id="MobiDB-lite"/>
    </source>
</evidence>
<feature type="compositionally biased region" description="Basic and acidic residues" evidence="2">
    <location>
        <begin position="383"/>
        <end position="398"/>
    </location>
</feature>
<gene>
    <name evidence="4" type="ORF">H0H81_010263</name>
</gene>
<feature type="region of interest" description="Disordered" evidence="2">
    <location>
        <begin position="345"/>
        <end position="537"/>
    </location>
</feature>
<keyword evidence="3" id="KW-0732">Signal</keyword>
<feature type="compositionally biased region" description="Polar residues" evidence="2">
    <location>
        <begin position="500"/>
        <end position="517"/>
    </location>
</feature>
<keyword evidence="5" id="KW-1185">Reference proteome</keyword>
<feature type="compositionally biased region" description="Pro residues" evidence="2">
    <location>
        <begin position="363"/>
        <end position="382"/>
    </location>
</feature>
<dbReference type="EMBL" id="JABCKI010000319">
    <property type="protein sequence ID" value="KAG5651004.1"/>
    <property type="molecule type" value="Genomic_DNA"/>
</dbReference>
<reference evidence="4" key="1">
    <citation type="submission" date="2021-02" db="EMBL/GenBank/DDBJ databases">
        <authorList>
            <person name="Nieuwenhuis M."/>
            <person name="Van De Peppel L.J.J."/>
        </authorList>
    </citation>
    <scope>NUCLEOTIDE SEQUENCE</scope>
    <source>
        <strain evidence="4">D49</strain>
    </source>
</reference>